<reference evidence="10" key="1">
    <citation type="journal article" date="2019" name="Int. J. Syst. Evol. Microbiol.">
        <title>The Global Catalogue of Microorganisms (GCM) 10K type strain sequencing project: providing services to taxonomists for standard genome sequencing and annotation.</title>
        <authorList>
            <consortium name="The Broad Institute Genomics Platform"/>
            <consortium name="The Broad Institute Genome Sequencing Center for Infectious Disease"/>
            <person name="Wu L."/>
            <person name="Ma J."/>
        </authorList>
    </citation>
    <scope>NUCLEOTIDE SEQUENCE [LARGE SCALE GENOMIC DNA]</scope>
    <source>
        <strain evidence="10">JCM 19125</strain>
    </source>
</reference>
<keyword evidence="2 9" id="KW-0328">Glycosyltransferase</keyword>
<sequence length="472" mass="51555">MVYSGAVRNWLWVTIGLSAVLLVAGAAYLDAPGLLEGPASWWRVGVSFTGHAMLLLAWWQLGPRWHRPLATAALWSLPMLVALPLHSRDAYAYAATGWQVARRINPYENALGEAGQAGLLVGTHWHTTTSVYPSLQLDLFGLVSRLTDGDVLATPMAMRAQSVLALVILSWVLPRLARRFGVDEQLALWAGVLNPVILVQWIGGAHNDALMVALGVAAFLAVTDLGWRGWRGLVVAGLLLGTAMGIKQSAALYGLGVVAVAWSLRRGRGPSWWRLALVAAVPGAVTVLTFLATSFTWGLGWRNPTAGNPIGATSNSPLSWVASFFRYHEVFPEGVSDRGINLVSTLLIGAAVIWLWVRWGPKGRTTADRPWLFTLAVLVAFMVFAPALQPWYLTWLLPLYVFCPRTVVADRVWLIMVAAFALLPALQDTLPPYVAMPIVAVPLWWVWRWMEMGPAADSGEDQGLIRRPGALR</sequence>
<feature type="transmembrane region" description="Helical" evidence="8">
    <location>
        <begin position="186"/>
        <end position="203"/>
    </location>
</feature>
<feature type="transmembrane region" description="Helical" evidence="8">
    <location>
        <begin position="41"/>
        <end position="61"/>
    </location>
</feature>
<name>A0ABP9FCV8_9ACTN</name>
<comment type="subcellular location">
    <subcellularLocation>
        <location evidence="1">Membrane</location>
        <topology evidence="1">Multi-pass membrane protein</topology>
    </subcellularLocation>
</comment>
<feature type="transmembrane region" description="Helical" evidence="8">
    <location>
        <begin position="275"/>
        <end position="299"/>
    </location>
</feature>
<feature type="transmembrane region" description="Helical" evidence="8">
    <location>
        <begin position="9"/>
        <end position="29"/>
    </location>
</feature>
<evidence type="ECO:0000256" key="5">
    <source>
        <dbReference type="ARBA" id="ARBA00022989"/>
    </source>
</evidence>
<evidence type="ECO:0000256" key="2">
    <source>
        <dbReference type="ARBA" id="ARBA00022676"/>
    </source>
</evidence>
<dbReference type="GO" id="GO:0016757">
    <property type="term" value="F:glycosyltransferase activity"/>
    <property type="evidence" value="ECO:0007669"/>
    <property type="project" value="UniProtKB-KW"/>
</dbReference>
<keyword evidence="4 8" id="KW-0812">Transmembrane</keyword>
<evidence type="ECO:0000256" key="6">
    <source>
        <dbReference type="ARBA" id="ARBA00023136"/>
    </source>
</evidence>
<feature type="transmembrane region" description="Helical" evidence="8">
    <location>
        <begin position="339"/>
        <end position="359"/>
    </location>
</feature>
<feature type="transmembrane region" description="Helical" evidence="8">
    <location>
        <begin position="156"/>
        <end position="174"/>
    </location>
</feature>
<dbReference type="Proteomes" id="UP001501521">
    <property type="component" value="Unassembled WGS sequence"/>
</dbReference>
<organism evidence="9 10">
    <name type="scientific">Tessaracoccus lubricantis</name>
    <dbReference type="NCBI Taxonomy" id="545543"/>
    <lineage>
        <taxon>Bacteria</taxon>
        <taxon>Bacillati</taxon>
        <taxon>Actinomycetota</taxon>
        <taxon>Actinomycetes</taxon>
        <taxon>Propionibacteriales</taxon>
        <taxon>Propionibacteriaceae</taxon>
        <taxon>Tessaracoccus</taxon>
    </lineage>
</organism>
<keyword evidence="6 8" id="KW-0472">Membrane</keyword>
<evidence type="ECO:0000256" key="4">
    <source>
        <dbReference type="ARBA" id="ARBA00022692"/>
    </source>
</evidence>
<dbReference type="NCBIfam" id="NF038066">
    <property type="entry name" value="MptB"/>
    <property type="match status" value="1"/>
</dbReference>
<evidence type="ECO:0000256" key="3">
    <source>
        <dbReference type="ARBA" id="ARBA00022679"/>
    </source>
</evidence>
<comment type="similarity">
    <text evidence="7">Belongs to the MptA/B family.</text>
</comment>
<dbReference type="EMBL" id="BAABLV010000024">
    <property type="protein sequence ID" value="GAA4898273.1"/>
    <property type="molecule type" value="Genomic_DNA"/>
</dbReference>
<evidence type="ECO:0000256" key="7">
    <source>
        <dbReference type="ARBA" id="ARBA00043987"/>
    </source>
</evidence>
<gene>
    <name evidence="9" type="primary">mptB</name>
    <name evidence="9" type="ORF">GCM10025789_15150</name>
</gene>
<protein>
    <submittedName>
        <fullName evidence="9">Polyprenol phosphomannose-dependent alpha 1,6 mannosyltransferase MptB</fullName>
    </submittedName>
</protein>
<feature type="transmembrane region" description="Helical" evidence="8">
    <location>
        <begin position="399"/>
        <end position="423"/>
    </location>
</feature>
<dbReference type="Pfam" id="PF26314">
    <property type="entry name" value="MptA_B_family"/>
    <property type="match status" value="1"/>
</dbReference>
<proteinExistence type="inferred from homology"/>
<feature type="transmembrane region" description="Helical" evidence="8">
    <location>
        <begin position="371"/>
        <end position="393"/>
    </location>
</feature>
<evidence type="ECO:0000313" key="10">
    <source>
        <dbReference type="Proteomes" id="UP001501521"/>
    </source>
</evidence>
<comment type="caution">
    <text evidence="9">The sequence shown here is derived from an EMBL/GenBank/DDBJ whole genome shotgun (WGS) entry which is preliminary data.</text>
</comment>
<evidence type="ECO:0000256" key="1">
    <source>
        <dbReference type="ARBA" id="ARBA00004141"/>
    </source>
</evidence>
<accession>A0ABP9FCV8</accession>
<keyword evidence="3" id="KW-0808">Transferase</keyword>
<keyword evidence="5 8" id="KW-1133">Transmembrane helix</keyword>
<keyword evidence="10" id="KW-1185">Reference proteome</keyword>
<evidence type="ECO:0000256" key="8">
    <source>
        <dbReference type="SAM" id="Phobius"/>
    </source>
</evidence>
<evidence type="ECO:0000313" key="9">
    <source>
        <dbReference type="EMBL" id="GAA4898273.1"/>
    </source>
</evidence>
<dbReference type="InterPro" id="IPR049829">
    <property type="entry name" value="MptA/B-like"/>
</dbReference>
<feature type="transmembrane region" description="Helical" evidence="8">
    <location>
        <begin position="68"/>
        <end position="86"/>
    </location>
</feature>